<dbReference type="PANTHER" id="PTHR42788">
    <property type="entry name" value="TAURINE IMPORT ATP-BINDING PROTEIN-RELATED"/>
    <property type="match status" value="1"/>
</dbReference>
<dbReference type="AlphaFoldDB" id="I5C6T8"/>
<keyword evidence="2" id="KW-0813">Transport</keyword>
<dbReference type="Proteomes" id="UP000004622">
    <property type="component" value="Unassembled WGS sequence"/>
</dbReference>
<feature type="compositionally biased region" description="Basic residues" evidence="3">
    <location>
        <begin position="158"/>
        <end position="167"/>
    </location>
</feature>
<gene>
    <name evidence="5" type="ORF">A33O_03723</name>
</gene>
<dbReference type="EMBL" id="AJXZ01000005">
    <property type="protein sequence ID" value="EIM77540.1"/>
    <property type="molecule type" value="Genomic_DNA"/>
</dbReference>
<dbReference type="InterPro" id="IPR027417">
    <property type="entry name" value="P-loop_NTPase"/>
</dbReference>
<dbReference type="GO" id="GO:0016887">
    <property type="term" value="F:ATP hydrolysis activity"/>
    <property type="evidence" value="ECO:0007669"/>
    <property type="project" value="InterPro"/>
</dbReference>
<evidence type="ECO:0000256" key="2">
    <source>
        <dbReference type="ARBA" id="ARBA00022448"/>
    </source>
</evidence>
<evidence type="ECO:0000313" key="6">
    <source>
        <dbReference type="Proteomes" id="UP000004622"/>
    </source>
</evidence>
<reference evidence="5 6" key="1">
    <citation type="journal article" date="2012" name="J. Bacteriol.">
        <title>Genome Sequence of Nitratireductor aquibiodomus Strain RA22.</title>
        <authorList>
            <person name="Singh A."/>
            <person name="Jangir P.K."/>
            <person name="Kumari C."/>
            <person name="Sharma R."/>
        </authorList>
    </citation>
    <scope>NUCLEOTIDE SEQUENCE [LARGE SCALE GENOMIC DNA]</scope>
    <source>
        <strain evidence="5 6">RA22</strain>
    </source>
</reference>
<keyword evidence="5" id="KW-0547">Nucleotide-binding</keyword>
<protein>
    <submittedName>
        <fullName evidence="5">Putative sulfonate ABC transporter ATP-binding protein</fullName>
    </submittedName>
</protein>
<evidence type="ECO:0000259" key="4">
    <source>
        <dbReference type="Pfam" id="PF00005"/>
    </source>
</evidence>
<name>I5C6T8_9HYPH</name>
<dbReference type="SUPFAM" id="SSF52540">
    <property type="entry name" value="P-loop containing nucleoside triphosphate hydrolases"/>
    <property type="match status" value="1"/>
</dbReference>
<feature type="compositionally biased region" description="Basic and acidic residues" evidence="3">
    <location>
        <begin position="168"/>
        <end position="179"/>
    </location>
</feature>
<comment type="similarity">
    <text evidence="1">Belongs to the ABC transporter superfamily.</text>
</comment>
<keyword evidence="5" id="KW-0067">ATP-binding</keyword>
<dbReference type="GO" id="GO:0005524">
    <property type="term" value="F:ATP binding"/>
    <property type="evidence" value="ECO:0007669"/>
    <property type="project" value="UniProtKB-KW"/>
</dbReference>
<sequence length="179" mass="19792">MMQAAQEKLPPAPAKSAGAAIEVNHLTKAFYDSQDDRVTVAVSDVSFKVERGEFVCIVGPSGCGKTTVLRILAGLEDELNGTVKLHSSTPPAMVFQEASVLPWLTVSQNIAFPLSLTRHAPFTTGRTRARNADTDRPYRIRQRPPPPAFRRHETTRLRGARPCRRPRHSADGRAVRRAR</sequence>
<accession>I5C6T8</accession>
<dbReference type="InterPro" id="IPR003439">
    <property type="entry name" value="ABC_transporter-like_ATP-bd"/>
</dbReference>
<dbReference type="Pfam" id="PF00005">
    <property type="entry name" value="ABC_tran"/>
    <property type="match status" value="1"/>
</dbReference>
<evidence type="ECO:0000313" key="5">
    <source>
        <dbReference type="EMBL" id="EIM77540.1"/>
    </source>
</evidence>
<dbReference type="PANTHER" id="PTHR42788:SF20">
    <property type="entry name" value="ABC TRANSPORTER ATP-BINDING PROTEIN"/>
    <property type="match status" value="1"/>
</dbReference>
<dbReference type="InterPro" id="IPR050166">
    <property type="entry name" value="ABC_transporter_ATP-bind"/>
</dbReference>
<feature type="domain" description="ABC transporter" evidence="4">
    <location>
        <begin position="43"/>
        <end position="132"/>
    </location>
</feature>
<comment type="caution">
    <text evidence="5">The sequence shown here is derived from an EMBL/GenBank/DDBJ whole genome shotgun (WGS) entry which is preliminary data.</text>
</comment>
<proteinExistence type="inferred from homology"/>
<feature type="region of interest" description="Disordered" evidence="3">
    <location>
        <begin position="124"/>
        <end position="179"/>
    </location>
</feature>
<evidence type="ECO:0000256" key="1">
    <source>
        <dbReference type="ARBA" id="ARBA00005417"/>
    </source>
</evidence>
<organism evidence="5 6">
    <name type="scientific">Nitratireductor aquibiodomus RA22</name>
    <dbReference type="NCBI Taxonomy" id="1189611"/>
    <lineage>
        <taxon>Bacteria</taxon>
        <taxon>Pseudomonadati</taxon>
        <taxon>Pseudomonadota</taxon>
        <taxon>Alphaproteobacteria</taxon>
        <taxon>Hyphomicrobiales</taxon>
        <taxon>Phyllobacteriaceae</taxon>
        <taxon>Nitratireductor</taxon>
    </lineage>
</organism>
<dbReference type="Gene3D" id="3.40.50.300">
    <property type="entry name" value="P-loop containing nucleotide triphosphate hydrolases"/>
    <property type="match status" value="1"/>
</dbReference>
<evidence type="ECO:0000256" key="3">
    <source>
        <dbReference type="SAM" id="MobiDB-lite"/>
    </source>
</evidence>